<accession>A0A1A8SDZ6</accession>
<gene>
    <name evidence="1" type="primary">Nfu_g_1_016582</name>
</gene>
<proteinExistence type="predicted"/>
<sequence length="46" mass="5407">FTELKIIKSTPDNNRRQTRFNIVSFLNHESSEARRQIGPKDHPTNI</sequence>
<evidence type="ECO:0000313" key="1">
    <source>
        <dbReference type="EMBL" id="SBS15874.1"/>
    </source>
</evidence>
<protein>
    <submittedName>
        <fullName evidence="1">Uncharacterized protein</fullName>
    </submittedName>
</protein>
<dbReference type="AlphaFoldDB" id="A0A1A8SDZ6"/>
<organism evidence="1">
    <name type="scientific">Nothobranchius rachovii</name>
    <name type="common">bluefin notho</name>
    <dbReference type="NCBI Taxonomy" id="451742"/>
    <lineage>
        <taxon>Eukaryota</taxon>
        <taxon>Metazoa</taxon>
        <taxon>Chordata</taxon>
        <taxon>Craniata</taxon>
        <taxon>Vertebrata</taxon>
        <taxon>Euteleostomi</taxon>
        <taxon>Actinopterygii</taxon>
        <taxon>Neopterygii</taxon>
        <taxon>Teleostei</taxon>
        <taxon>Neoteleostei</taxon>
        <taxon>Acanthomorphata</taxon>
        <taxon>Ovalentaria</taxon>
        <taxon>Atherinomorphae</taxon>
        <taxon>Cyprinodontiformes</taxon>
        <taxon>Nothobranchiidae</taxon>
        <taxon>Nothobranchius</taxon>
    </lineage>
</organism>
<feature type="non-terminal residue" evidence="1">
    <location>
        <position position="46"/>
    </location>
</feature>
<dbReference type="EMBL" id="HAEI01013405">
    <property type="protein sequence ID" value="SBS15874.1"/>
    <property type="molecule type" value="Transcribed_RNA"/>
</dbReference>
<name>A0A1A8SDZ6_9TELE</name>
<reference evidence="1" key="1">
    <citation type="submission" date="2016-05" db="EMBL/GenBank/DDBJ databases">
        <authorList>
            <person name="Lavstsen T."/>
            <person name="Jespersen J.S."/>
        </authorList>
    </citation>
    <scope>NUCLEOTIDE SEQUENCE</scope>
    <source>
        <tissue evidence="1">Brain</tissue>
    </source>
</reference>
<feature type="non-terminal residue" evidence="1">
    <location>
        <position position="1"/>
    </location>
</feature>
<reference evidence="1" key="2">
    <citation type="submission" date="2016-06" db="EMBL/GenBank/DDBJ databases">
        <title>The genome of a short-lived fish provides insights into sex chromosome evolution and the genetic control of aging.</title>
        <authorList>
            <person name="Reichwald K."/>
            <person name="Felder M."/>
            <person name="Petzold A."/>
            <person name="Koch P."/>
            <person name="Groth M."/>
            <person name="Platzer M."/>
        </authorList>
    </citation>
    <scope>NUCLEOTIDE SEQUENCE</scope>
    <source>
        <tissue evidence="1">Brain</tissue>
    </source>
</reference>